<feature type="repeat" description="ANK" evidence="3">
    <location>
        <begin position="459"/>
        <end position="492"/>
    </location>
</feature>
<dbReference type="OrthoDB" id="4934182at2759"/>
<dbReference type="SMART" id="SM00248">
    <property type="entry name" value="ANK"/>
    <property type="match status" value="5"/>
</dbReference>
<organism evidence="5 6">
    <name type="scientific">[Torrubiella] hemipterigena</name>
    <dbReference type="NCBI Taxonomy" id="1531966"/>
    <lineage>
        <taxon>Eukaryota</taxon>
        <taxon>Fungi</taxon>
        <taxon>Dikarya</taxon>
        <taxon>Ascomycota</taxon>
        <taxon>Pezizomycotina</taxon>
        <taxon>Sordariomycetes</taxon>
        <taxon>Hypocreomycetidae</taxon>
        <taxon>Hypocreales</taxon>
        <taxon>Clavicipitaceae</taxon>
        <taxon>Clavicipitaceae incertae sedis</taxon>
        <taxon>'Torrubiella' clade</taxon>
    </lineage>
</organism>
<sequence>MGYFDSITWGSGAIGTLLALVISITSILAFVRQSQRRKTAQGQEAQNNAPIKKEISRPKCWRIRGVPVTWSRNDLALYLEEHCSTASIIIKSLAVELEGNSYTAIATCRGDFPRELRLPLANETARPEYLTFDSHFRGITTLYAPKRREVKINVIAMHGLGGHAFGSFKERGGDHMWLLDSLPDDLIDPQTTRPMARILVYGHESAVENSSLFQDLEDVALSFREALLRLSSTLPVAPIMLIGHSFGGLIAKQALISMLPSATDKYNMYKPILRAMRAVVFFAVPHDGMDIEGLREAAGNRLNRFLIETLSDKNSSVLRRLRRNFDGLLDRFDKVDIFCFYEMSISATPLMNEGSGMRMNGPKKVLVSKTSAIHIRTSDHSDDFICGITRDHSHIVKFARGDEEYEKVRTRLRRMAQNIVSAKFTTDRAELHEAVRSNNTSEATRLLDDGAAIDVKNDDNLTPLLVATFYTRSIPMMELLLDEGADINAADYRNSVAMHEAVKRRDKEMIRVLLQHSPDLTIRDFWGNSPFHLGVNAPPEVLGLILEMQPDSDRAENIEHRTGDNGTTSAQCTPLQLTAYRAEWDLSEDKDFAFEKGALCARLLLEHGALINACGLKDGQTTLHKAVASGNMPLTTVLLEFGADPHVVDNSGHTPTSQPDVDAEIKLLVDEYSENFGIN</sequence>
<dbReference type="STRING" id="1531966.A0A0A1TRC5"/>
<dbReference type="PROSITE" id="PS50088">
    <property type="entry name" value="ANK_REPEAT"/>
    <property type="match status" value="4"/>
</dbReference>
<keyword evidence="4" id="KW-0472">Membrane</keyword>
<evidence type="ECO:0000256" key="3">
    <source>
        <dbReference type="PROSITE-ProRule" id="PRU00023"/>
    </source>
</evidence>
<dbReference type="AlphaFoldDB" id="A0A0A1TRC5"/>
<dbReference type="HOGENOM" id="CLU_484079_0_0_1"/>
<evidence type="ECO:0000256" key="4">
    <source>
        <dbReference type="SAM" id="Phobius"/>
    </source>
</evidence>
<dbReference type="InterPro" id="IPR036770">
    <property type="entry name" value="Ankyrin_rpt-contain_sf"/>
</dbReference>
<evidence type="ECO:0000313" key="6">
    <source>
        <dbReference type="Proteomes" id="UP000039046"/>
    </source>
</evidence>
<dbReference type="Proteomes" id="UP000039046">
    <property type="component" value="Unassembled WGS sequence"/>
</dbReference>
<proteinExistence type="predicted"/>
<name>A0A0A1TRC5_9HYPO</name>
<protein>
    <submittedName>
        <fullName evidence="5">Uncharacterized protein</fullName>
    </submittedName>
</protein>
<feature type="transmembrane region" description="Helical" evidence="4">
    <location>
        <begin position="6"/>
        <end position="31"/>
    </location>
</feature>
<dbReference type="Gene3D" id="3.40.50.1820">
    <property type="entry name" value="alpha/beta hydrolase"/>
    <property type="match status" value="1"/>
</dbReference>
<reference evidence="5 6" key="1">
    <citation type="journal article" date="2015" name="Genome Announc.">
        <title>Draft Genome Sequence and Gene Annotation of the Entomopathogenic Fungus Verticillium hemipterigenum.</title>
        <authorList>
            <person name="Horn F."/>
            <person name="Habel A."/>
            <person name="Scharf D.H."/>
            <person name="Dworschak J."/>
            <person name="Brakhage A.A."/>
            <person name="Guthke R."/>
            <person name="Hertweck C."/>
            <person name="Linde J."/>
        </authorList>
    </citation>
    <scope>NUCLEOTIDE SEQUENCE [LARGE SCALE GENOMIC DNA]</scope>
</reference>
<evidence type="ECO:0000313" key="5">
    <source>
        <dbReference type="EMBL" id="CEJ93767.1"/>
    </source>
</evidence>
<keyword evidence="6" id="KW-1185">Reference proteome</keyword>
<dbReference type="SUPFAM" id="SSF53474">
    <property type="entry name" value="alpha/beta-Hydrolases"/>
    <property type="match status" value="1"/>
</dbReference>
<dbReference type="Gene3D" id="1.25.40.20">
    <property type="entry name" value="Ankyrin repeat-containing domain"/>
    <property type="match status" value="2"/>
</dbReference>
<keyword evidence="1" id="KW-0677">Repeat</keyword>
<evidence type="ECO:0000256" key="2">
    <source>
        <dbReference type="ARBA" id="ARBA00023043"/>
    </source>
</evidence>
<dbReference type="InterPro" id="IPR002110">
    <property type="entry name" value="Ankyrin_rpt"/>
</dbReference>
<dbReference type="SUPFAM" id="SSF48403">
    <property type="entry name" value="Ankyrin repeat"/>
    <property type="match status" value="1"/>
</dbReference>
<keyword evidence="4" id="KW-1133">Transmembrane helix</keyword>
<dbReference type="Pfam" id="PF13637">
    <property type="entry name" value="Ank_4"/>
    <property type="match status" value="1"/>
</dbReference>
<feature type="repeat" description="ANK" evidence="3">
    <location>
        <begin position="493"/>
        <end position="525"/>
    </location>
</feature>
<accession>A0A0A1TRC5</accession>
<gene>
    <name evidence="5" type="ORF">VHEMI09336</name>
</gene>
<dbReference type="EMBL" id="CDHN01000006">
    <property type="protein sequence ID" value="CEJ93767.1"/>
    <property type="molecule type" value="Genomic_DNA"/>
</dbReference>
<dbReference type="PANTHER" id="PTHR24171">
    <property type="entry name" value="ANKYRIN REPEAT DOMAIN-CONTAINING PROTEIN 39-RELATED"/>
    <property type="match status" value="1"/>
</dbReference>
<feature type="repeat" description="ANK" evidence="3">
    <location>
        <begin position="618"/>
        <end position="650"/>
    </location>
</feature>
<dbReference type="Pfam" id="PF12796">
    <property type="entry name" value="Ank_2"/>
    <property type="match status" value="1"/>
</dbReference>
<feature type="repeat" description="ANK" evidence="3">
    <location>
        <begin position="426"/>
        <end position="458"/>
    </location>
</feature>
<evidence type="ECO:0000256" key="1">
    <source>
        <dbReference type="ARBA" id="ARBA00022737"/>
    </source>
</evidence>
<keyword evidence="4" id="KW-0812">Transmembrane</keyword>
<dbReference type="PROSITE" id="PS50297">
    <property type="entry name" value="ANK_REP_REGION"/>
    <property type="match status" value="2"/>
</dbReference>
<dbReference type="InterPro" id="IPR029058">
    <property type="entry name" value="AB_hydrolase_fold"/>
</dbReference>
<keyword evidence="2 3" id="KW-0040">ANK repeat</keyword>